<protein>
    <submittedName>
        <fullName evidence="3">Receptor-like protein 37</fullName>
    </submittedName>
</protein>
<dbReference type="AlphaFoldDB" id="A0AAW0LGX5"/>
<organism evidence="3 4">
    <name type="scientific">Quercus suber</name>
    <name type="common">Cork oak</name>
    <dbReference type="NCBI Taxonomy" id="58331"/>
    <lineage>
        <taxon>Eukaryota</taxon>
        <taxon>Viridiplantae</taxon>
        <taxon>Streptophyta</taxon>
        <taxon>Embryophyta</taxon>
        <taxon>Tracheophyta</taxon>
        <taxon>Spermatophyta</taxon>
        <taxon>Magnoliopsida</taxon>
        <taxon>eudicotyledons</taxon>
        <taxon>Gunneridae</taxon>
        <taxon>Pentapetalae</taxon>
        <taxon>rosids</taxon>
        <taxon>fabids</taxon>
        <taxon>Fagales</taxon>
        <taxon>Fagaceae</taxon>
        <taxon>Quercus</taxon>
    </lineage>
</organism>
<keyword evidence="4" id="KW-1185">Reference proteome</keyword>
<comment type="caution">
    <text evidence="3">The sequence shown here is derived from an EMBL/GenBank/DDBJ whole genome shotgun (WGS) entry which is preliminary data.</text>
</comment>
<proteinExistence type="predicted"/>
<dbReference type="PANTHER" id="PTHR48057:SF29">
    <property type="entry name" value="OS02G0609900 PROTEIN"/>
    <property type="match status" value="1"/>
</dbReference>
<accession>A0AAW0LGX5</accession>
<name>A0AAW0LGX5_QUESU</name>
<evidence type="ECO:0000313" key="4">
    <source>
        <dbReference type="Proteomes" id="UP000237347"/>
    </source>
</evidence>
<evidence type="ECO:0000256" key="2">
    <source>
        <dbReference type="ARBA" id="ARBA00022737"/>
    </source>
</evidence>
<dbReference type="Pfam" id="PF13855">
    <property type="entry name" value="LRR_8"/>
    <property type="match status" value="1"/>
</dbReference>
<dbReference type="Proteomes" id="UP000237347">
    <property type="component" value="Unassembled WGS sequence"/>
</dbReference>
<dbReference type="PANTHER" id="PTHR48057">
    <property type="entry name" value="LEUCINE-RICH REPEAT SERINE/THREONINE-PROTEIN KINASE 1"/>
    <property type="match status" value="1"/>
</dbReference>
<dbReference type="PRINTS" id="PR00019">
    <property type="entry name" value="LEURICHRPT"/>
</dbReference>
<dbReference type="EMBL" id="PKMF04000104">
    <property type="protein sequence ID" value="KAK7850148.1"/>
    <property type="molecule type" value="Genomic_DNA"/>
</dbReference>
<dbReference type="InterPro" id="IPR003591">
    <property type="entry name" value="Leu-rich_rpt_typical-subtyp"/>
</dbReference>
<reference evidence="3 4" key="1">
    <citation type="journal article" date="2018" name="Sci. Data">
        <title>The draft genome sequence of cork oak.</title>
        <authorList>
            <person name="Ramos A.M."/>
            <person name="Usie A."/>
            <person name="Barbosa P."/>
            <person name="Barros P.M."/>
            <person name="Capote T."/>
            <person name="Chaves I."/>
            <person name="Simoes F."/>
            <person name="Abreu I."/>
            <person name="Carrasquinho I."/>
            <person name="Faro C."/>
            <person name="Guimaraes J.B."/>
            <person name="Mendonca D."/>
            <person name="Nobrega F."/>
            <person name="Rodrigues L."/>
            <person name="Saibo N.J.M."/>
            <person name="Varela M.C."/>
            <person name="Egas C."/>
            <person name="Matos J."/>
            <person name="Miguel C.M."/>
            <person name="Oliveira M.M."/>
            <person name="Ricardo C.P."/>
            <person name="Goncalves S."/>
        </authorList>
    </citation>
    <scope>NUCLEOTIDE SEQUENCE [LARGE SCALE GENOMIC DNA]</scope>
    <source>
        <strain evidence="4">cv. HL8</strain>
    </source>
</reference>
<gene>
    <name evidence="3" type="primary">RLP37</name>
    <name evidence="3" type="ORF">CFP56_001507</name>
</gene>
<sequence length="208" mass="23101">MAATLHNFQVSKLSNQSAGTLSPLISRLSQLTYLDFSDNSFFALYLLPFHLFQTSKPSLSDPTLPVSIANLKSAKLKSLDSLDLSHNSLTGFLPNSINSLSNLRRFDLSYNKLIGSLPPNLLELALKHNSLFGYLSNSSFDRLTISWKGWNSANTHSRLTRVEVWKPTGGNSNLVAIDLGFNGIDRYLPVNFVCYPLLASLNNEFCQN</sequence>
<dbReference type="InterPro" id="IPR032675">
    <property type="entry name" value="LRR_dom_sf"/>
</dbReference>
<dbReference type="InterPro" id="IPR001611">
    <property type="entry name" value="Leu-rich_rpt"/>
</dbReference>
<evidence type="ECO:0000313" key="3">
    <source>
        <dbReference type="EMBL" id="KAK7850148.1"/>
    </source>
</evidence>
<keyword evidence="1" id="KW-0433">Leucine-rich repeat</keyword>
<dbReference type="SUPFAM" id="SSF52058">
    <property type="entry name" value="L domain-like"/>
    <property type="match status" value="1"/>
</dbReference>
<dbReference type="SMART" id="SM00369">
    <property type="entry name" value="LRR_TYP"/>
    <property type="match status" value="3"/>
</dbReference>
<dbReference type="InterPro" id="IPR052595">
    <property type="entry name" value="LRRC69/RLP"/>
</dbReference>
<keyword evidence="2" id="KW-0677">Repeat</keyword>
<dbReference type="Gene3D" id="3.80.10.10">
    <property type="entry name" value="Ribonuclease Inhibitor"/>
    <property type="match status" value="1"/>
</dbReference>
<evidence type="ECO:0000256" key="1">
    <source>
        <dbReference type="ARBA" id="ARBA00022614"/>
    </source>
</evidence>